<dbReference type="SUPFAM" id="SSF53756">
    <property type="entry name" value="UDP-Glycosyltransferase/glycogen phosphorylase"/>
    <property type="match status" value="1"/>
</dbReference>
<evidence type="ECO:0000313" key="1">
    <source>
        <dbReference type="EMBL" id="SBT09369.1"/>
    </source>
</evidence>
<evidence type="ECO:0000313" key="2">
    <source>
        <dbReference type="Proteomes" id="UP000199600"/>
    </source>
</evidence>
<name>A0A1A8XWK0_9RHOO</name>
<keyword evidence="2" id="KW-1185">Reference proteome</keyword>
<protein>
    <recommendedName>
        <fullName evidence="3">Capsule polysaccharide biosynthesis protein</fullName>
    </recommendedName>
</protein>
<sequence length="535" mass="59789">MLEIDALAWRRMLSGLRAEARPAFRGRVLVCDLFTMIGTAKVESLIAGCLSQEGLRSTVLLPRREPILERLYRAACPDVEFAYFNKYLAAVHRRPGEVEAERLMGNAVTTADLSGIERAGVRIGRNALSKVLRIRREGRLDLSDQGVRSLVLGALADSIQAADAATMLISEVKPARALFNERGYTPAGEVFDACLLSGCDSIQWFGAPRSDSLMYTRYRLANRAMHPMALSPATWAKLKSLPWTEKNDQAVIETIEANYRDGGWYNRQKLQDGKKRLPADEVRQLLSLDTARKTAVIFAHILYDATFFYGESLYDDYEQWLVETVRLAIANPRVNWIVKVHPVNVWRSQMDDAPLEQLEVQALTQAFGKLPDHVKIMPADTPINTASLFDVADVGLTVRGTIGMELPCLGIPVVTAGTGRYTGLGFTIDPGSREEYAQVLSALHLQPKLDSETRSLARRHYYGALTLRPLPMRSFLLDFNANTYGLKDLAQNTRTVPVRTWQPGEDLRTLAAWIAKDAVSDLLQDEQRALPENDR</sequence>
<proteinExistence type="predicted"/>
<evidence type="ECO:0008006" key="3">
    <source>
        <dbReference type="Google" id="ProtNLM"/>
    </source>
</evidence>
<organism evidence="1 2">
    <name type="scientific">Candidatus Propionivibrio aalborgensis</name>
    <dbReference type="NCBI Taxonomy" id="1860101"/>
    <lineage>
        <taxon>Bacteria</taxon>
        <taxon>Pseudomonadati</taxon>
        <taxon>Pseudomonadota</taxon>
        <taxon>Betaproteobacteria</taxon>
        <taxon>Rhodocyclales</taxon>
        <taxon>Rhodocyclaceae</taxon>
        <taxon>Propionivibrio</taxon>
    </lineage>
</organism>
<dbReference type="EMBL" id="FLQY01000246">
    <property type="protein sequence ID" value="SBT09369.1"/>
    <property type="molecule type" value="Genomic_DNA"/>
</dbReference>
<reference evidence="1 2" key="1">
    <citation type="submission" date="2016-06" db="EMBL/GenBank/DDBJ databases">
        <authorList>
            <person name="Kjaerup R.B."/>
            <person name="Dalgaard T.S."/>
            <person name="Juul-Madsen H.R."/>
        </authorList>
    </citation>
    <scope>NUCLEOTIDE SEQUENCE [LARGE SCALE GENOMIC DNA]</scope>
    <source>
        <strain evidence="1">2</strain>
    </source>
</reference>
<dbReference type="AlphaFoldDB" id="A0A1A8XWK0"/>
<accession>A0A1A8XWK0</accession>
<dbReference type="Proteomes" id="UP000199600">
    <property type="component" value="Unassembled WGS sequence"/>
</dbReference>
<gene>
    <name evidence="1" type="ORF">PROAA_320043</name>
</gene>